<reference evidence="1" key="1">
    <citation type="submission" date="2023-04" db="EMBL/GenBank/DDBJ databases">
        <title>Completed genome of Mycoplasma lagogenitalium type strain 12MS.</title>
        <authorList>
            <person name="Spergser J."/>
        </authorList>
    </citation>
    <scope>NUCLEOTIDE SEQUENCE</scope>
    <source>
        <strain evidence="1">12MS</strain>
    </source>
</reference>
<accession>A0ABY8LUV4</accession>
<dbReference type="RefSeq" id="WP_280102307.1">
    <property type="nucleotide sequence ID" value="NZ_CP122979.1"/>
</dbReference>
<evidence type="ECO:0000313" key="1">
    <source>
        <dbReference type="EMBL" id="WGI37004.1"/>
    </source>
</evidence>
<dbReference type="NCBIfam" id="NF045935">
    <property type="entry name" value="MSC_0621_epsi"/>
    <property type="match status" value="1"/>
</dbReference>
<protein>
    <submittedName>
        <fullName evidence="1">Uncharacterized protein</fullName>
    </submittedName>
</protein>
<dbReference type="EMBL" id="CP122979">
    <property type="protein sequence ID" value="WGI37004.1"/>
    <property type="molecule type" value="Genomic_DNA"/>
</dbReference>
<name>A0ABY8LUV4_9BACT</name>
<organism evidence="1 2">
    <name type="scientific">Mesomycoplasma lagogenitalium</name>
    <dbReference type="NCBI Taxonomy" id="171286"/>
    <lineage>
        <taxon>Bacteria</taxon>
        <taxon>Bacillati</taxon>
        <taxon>Mycoplasmatota</taxon>
        <taxon>Mycoplasmoidales</taxon>
        <taxon>Metamycoplasmataceae</taxon>
        <taxon>Mesomycoplasma</taxon>
    </lineage>
</organism>
<proteinExistence type="predicted"/>
<keyword evidence="2" id="KW-1185">Reference proteome</keyword>
<gene>
    <name evidence="1" type="ORF">QEG99_01820</name>
</gene>
<sequence length="157" mass="19137">MKNINKQLFHIEIRFINNFKFNFWKSHIEFYLKEEFKWVSLEQDSLVSFENILIKITDTTSKQISYIFLENCNMIILNNKVFINSLNLKNIYQESKKTKFDDENIKKINEKLTDIKWNSKLKTKLDDLIVKSQLITNKYKQELINEFKLIEKEWNEN</sequence>
<evidence type="ECO:0000313" key="2">
    <source>
        <dbReference type="Proteomes" id="UP001179842"/>
    </source>
</evidence>
<dbReference type="Proteomes" id="UP001179842">
    <property type="component" value="Chromosome"/>
</dbReference>